<dbReference type="Proteomes" id="UP000198589">
    <property type="component" value="Unassembled WGS sequence"/>
</dbReference>
<dbReference type="PANTHER" id="PTHR34070:SF1">
    <property type="entry name" value="DNA ALKYLATION REPAIR PROTEIN"/>
    <property type="match status" value="1"/>
</dbReference>
<dbReference type="InterPro" id="IPR014825">
    <property type="entry name" value="DNA_alkylation"/>
</dbReference>
<reference evidence="2" key="1">
    <citation type="submission" date="2016-10" db="EMBL/GenBank/DDBJ databases">
        <authorList>
            <person name="Varghese N."/>
            <person name="Submissions S."/>
        </authorList>
    </citation>
    <scope>NUCLEOTIDE SEQUENCE [LARGE SCALE GENOMIC DNA]</scope>
    <source>
        <strain evidence="2">DSM 46838</strain>
    </source>
</reference>
<dbReference type="SUPFAM" id="SSF48371">
    <property type="entry name" value="ARM repeat"/>
    <property type="match status" value="1"/>
</dbReference>
<name>A0A1I2I1B6_9ACTN</name>
<evidence type="ECO:0000313" key="2">
    <source>
        <dbReference type="Proteomes" id="UP000198589"/>
    </source>
</evidence>
<dbReference type="InterPro" id="IPR016024">
    <property type="entry name" value="ARM-type_fold"/>
</dbReference>
<dbReference type="Gene3D" id="1.25.10.90">
    <property type="match status" value="1"/>
</dbReference>
<dbReference type="EMBL" id="FOND01000012">
    <property type="protein sequence ID" value="SFF35430.1"/>
    <property type="molecule type" value="Genomic_DNA"/>
</dbReference>
<sequence length="228" mass="25115">MADAGPTALVPAVRAALRELADPERAAGMRAYLKTAEPCLGVRLPEVRRLTRAAAAAHPPASVDEVRAAAGRLWREAAYREERYAAQALTGLPAARGDLRLLPLLEEMITTGAWWDLVDGTQARVAELLRADPAAMEPVVRGWARSPDRWLRRSAVIAQLGRKEHTDTALLTDVVLANADDPDFFLRKAIGWALREYAKVAPGWVAAFVRDHPLSPLSRREATKHLRR</sequence>
<dbReference type="STRING" id="1798228.SAMN05216574_11233"/>
<organism evidence="1 2">
    <name type="scientific">Blastococcus tunisiensis</name>
    <dbReference type="NCBI Taxonomy" id="1798228"/>
    <lineage>
        <taxon>Bacteria</taxon>
        <taxon>Bacillati</taxon>
        <taxon>Actinomycetota</taxon>
        <taxon>Actinomycetes</taxon>
        <taxon>Geodermatophilales</taxon>
        <taxon>Geodermatophilaceae</taxon>
        <taxon>Blastococcus</taxon>
    </lineage>
</organism>
<dbReference type="CDD" id="cd07064">
    <property type="entry name" value="AlkD_like_1"/>
    <property type="match status" value="1"/>
</dbReference>
<dbReference type="AlphaFoldDB" id="A0A1I2I1B6"/>
<protein>
    <submittedName>
        <fullName evidence="1">3-methyladenine DNA glycosylase AlkD</fullName>
    </submittedName>
</protein>
<gene>
    <name evidence="1" type="ORF">SAMN05216574_11233</name>
</gene>
<evidence type="ECO:0000313" key="1">
    <source>
        <dbReference type="EMBL" id="SFF35430.1"/>
    </source>
</evidence>
<proteinExistence type="predicted"/>
<dbReference type="Pfam" id="PF08713">
    <property type="entry name" value="DNA_alkylation"/>
    <property type="match status" value="1"/>
</dbReference>
<keyword evidence="2" id="KW-1185">Reference proteome</keyword>
<dbReference type="PANTHER" id="PTHR34070">
    <property type="entry name" value="ARMADILLO-TYPE FOLD"/>
    <property type="match status" value="1"/>
</dbReference>
<accession>A0A1I2I1B6</accession>
<dbReference type="RefSeq" id="WP_254790998.1">
    <property type="nucleotide sequence ID" value="NZ_FOND01000012.1"/>
</dbReference>